<proteinExistence type="predicted"/>
<organism evidence="1 2">
    <name type="scientific">Parvibaculum sedimenti</name>
    <dbReference type="NCBI Taxonomy" id="2608632"/>
    <lineage>
        <taxon>Bacteria</taxon>
        <taxon>Pseudomonadati</taxon>
        <taxon>Pseudomonadota</taxon>
        <taxon>Alphaproteobacteria</taxon>
        <taxon>Hyphomicrobiales</taxon>
        <taxon>Parvibaculaceae</taxon>
        <taxon>Parvibaculum</taxon>
    </lineage>
</organism>
<protein>
    <submittedName>
        <fullName evidence="1">Uncharacterized protein</fullName>
    </submittedName>
</protein>
<dbReference type="RefSeq" id="WP_152216615.1">
    <property type="nucleotide sequence ID" value="NZ_WESC01000010.1"/>
</dbReference>
<accession>A0A6N6VGQ4</accession>
<dbReference type="Proteomes" id="UP000468901">
    <property type="component" value="Unassembled WGS sequence"/>
</dbReference>
<keyword evidence="2" id="KW-1185">Reference proteome</keyword>
<dbReference type="AlphaFoldDB" id="A0A6N6VGQ4"/>
<gene>
    <name evidence="1" type="ORF">F2P47_12030</name>
</gene>
<reference evidence="1 2" key="1">
    <citation type="submission" date="2019-09" db="EMBL/GenBank/DDBJ databases">
        <title>Parvibaculum sedimenti sp. nov., isolated from sediment.</title>
        <authorList>
            <person name="Wang Y."/>
        </authorList>
    </citation>
    <scope>NUCLEOTIDE SEQUENCE [LARGE SCALE GENOMIC DNA]</scope>
    <source>
        <strain evidence="1 2">HXT-9</strain>
    </source>
</reference>
<evidence type="ECO:0000313" key="2">
    <source>
        <dbReference type="Proteomes" id="UP000468901"/>
    </source>
</evidence>
<dbReference type="EMBL" id="WESC01000010">
    <property type="protein sequence ID" value="KAB7739443.1"/>
    <property type="molecule type" value="Genomic_DNA"/>
</dbReference>
<evidence type="ECO:0000313" key="1">
    <source>
        <dbReference type="EMBL" id="KAB7739443.1"/>
    </source>
</evidence>
<sequence>MKLDSAGNMRPSEAAILASLIEEQAMQPGMPFATADAQHKYSIAGAVDAGPTPKGTYLVAVLDIRSPNGVALHRIVEEDLIAKGNGAGLTRSDLTQVASGAVAKLAAWHIASLAAGRAMAGREPGDMGPDATGPDAMGPDAMIAAGPDDDITTGSISHGTQAVSPGSRLRFDIDMGPAPGDGREALAAALGDALRRRAPTPQWNAGHYIVRGEVALSSTADAEPSLAIQWQVMTDDGRLVGTVIQANAVNPARVATRWGTLAGQAGEAAASGVLSLLTQPAKGA</sequence>
<comment type="caution">
    <text evidence="1">The sequence shown here is derived from an EMBL/GenBank/DDBJ whole genome shotgun (WGS) entry which is preliminary data.</text>
</comment>
<name>A0A6N6VGQ4_9HYPH</name>